<keyword evidence="9" id="KW-1185">Reference proteome</keyword>
<name>A0A0F4PVP3_9GAMM</name>
<protein>
    <submittedName>
        <fullName evidence="8">Transmembrane protein</fullName>
    </submittedName>
</protein>
<evidence type="ECO:0000313" key="8">
    <source>
        <dbReference type="EMBL" id="KJY98376.1"/>
    </source>
</evidence>
<keyword evidence="3 6" id="KW-0812">Transmembrane</keyword>
<dbReference type="GeneID" id="58229125"/>
<gene>
    <name evidence="8" type="ORF">TW72_11545</name>
</gene>
<dbReference type="Pfam" id="PF06271">
    <property type="entry name" value="RDD"/>
    <property type="match status" value="1"/>
</dbReference>
<dbReference type="EMBL" id="JXXZ01000010">
    <property type="protein sequence ID" value="KJY98376.1"/>
    <property type="molecule type" value="Genomic_DNA"/>
</dbReference>
<dbReference type="InterPro" id="IPR010432">
    <property type="entry name" value="RDD"/>
</dbReference>
<dbReference type="Proteomes" id="UP000033664">
    <property type="component" value="Unassembled WGS sequence"/>
</dbReference>
<dbReference type="GO" id="GO:0005886">
    <property type="term" value="C:plasma membrane"/>
    <property type="evidence" value="ECO:0007669"/>
    <property type="project" value="UniProtKB-SubCell"/>
</dbReference>
<dbReference type="RefSeq" id="WP_045979552.1">
    <property type="nucleotide sequence ID" value="NZ_CP023396.1"/>
</dbReference>
<organism evidence="8 9">
    <name type="scientific">Pseudoalteromonas ruthenica</name>
    <dbReference type="NCBI Taxonomy" id="151081"/>
    <lineage>
        <taxon>Bacteria</taxon>
        <taxon>Pseudomonadati</taxon>
        <taxon>Pseudomonadota</taxon>
        <taxon>Gammaproteobacteria</taxon>
        <taxon>Alteromonadales</taxon>
        <taxon>Pseudoalteromonadaceae</taxon>
        <taxon>Pseudoalteromonas</taxon>
    </lineage>
</organism>
<dbReference type="OrthoDB" id="9793824at2"/>
<dbReference type="PATRIC" id="fig|151081.8.peg.2131"/>
<sequence>MSADYARTGFARRIASLIYDGLVVIAFAMLTTVVYLLVVQGAISLGWLSLGEAEDVAALIQQNTLLYVLRDVLLVLVSLSFFGYFWSKSGQTIGMRAWRMQVRRLDGSLPGFWQSAWRSLCALLGLGNILVLVDIKNKRALQDYLSGCEVVTLSKEDNKKIYQALD</sequence>
<comment type="subcellular location">
    <subcellularLocation>
        <location evidence="1">Cell membrane</location>
        <topology evidence="1">Multi-pass membrane protein</topology>
    </subcellularLocation>
</comment>
<evidence type="ECO:0000259" key="7">
    <source>
        <dbReference type="Pfam" id="PF06271"/>
    </source>
</evidence>
<keyword evidence="5 6" id="KW-0472">Membrane</keyword>
<evidence type="ECO:0000313" key="9">
    <source>
        <dbReference type="Proteomes" id="UP000033664"/>
    </source>
</evidence>
<dbReference type="AlphaFoldDB" id="A0A0F4PVP3"/>
<dbReference type="PANTHER" id="PTHR36115:SF10">
    <property type="entry name" value="RDD DOMAIN-CONTAINING PROTEIN"/>
    <property type="match status" value="1"/>
</dbReference>
<comment type="caution">
    <text evidence="8">The sequence shown here is derived from an EMBL/GenBank/DDBJ whole genome shotgun (WGS) entry which is preliminary data.</text>
</comment>
<feature type="domain" description="RDD" evidence="7">
    <location>
        <begin position="9"/>
        <end position="146"/>
    </location>
</feature>
<keyword evidence="2" id="KW-1003">Cell membrane</keyword>
<dbReference type="eggNOG" id="COG1714">
    <property type="taxonomic scope" value="Bacteria"/>
</dbReference>
<reference evidence="8 9" key="1">
    <citation type="journal article" date="2015" name="BMC Genomics">
        <title>Genome mining reveals unlocked bioactive potential of marine Gram-negative bacteria.</title>
        <authorList>
            <person name="Machado H."/>
            <person name="Sonnenschein E.C."/>
            <person name="Melchiorsen J."/>
            <person name="Gram L."/>
        </authorList>
    </citation>
    <scope>NUCLEOTIDE SEQUENCE [LARGE SCALE GENOMIC DNA]</scope>
    <source>
        <strain evidence="8 9">S3137</strain>
    </source>
</reference>
<evidence type="ECO:0000256" key="6">
    <source>
        <dbReference type="SAM" id="Phobius"/>
    </source>
</evidence>
<dbReference type="InterPro" id="IPR051791">
    <property type="entry name" value="Pra-immunoreactive"/>
</dbReference>
<evidence type="ECO:0000256" key="1">
    <source>
        <dbReference type="ARBA" id="ARBA00004651"/>
    </source>
</evidence>
<keyword evidence="4 6" id="KW-1133">Transmembrane helix</keyword>
<evidence type="ECO:0000256" key="3">
    <source>
        <dbReference type="ARBA" id="ARBA00022692"/>
    </source>
</evidence>
<dbReference type="PANTHER" id="PTHR36115">
    <property type="entry name" value="PROLINE-RICH ANTIGEN HOMOLOG-RELATED"/>
    <property type="match status" value="1"/>
</dbReference>
<accession>A0A0F4PVP3</accession>
<evidence type="ECO:0000256" key="4">
    <source>
        <dbReference type="ARBA" id="ARBA00022989"/>
    </source>
</evidence>
<evidence type="ECO:0000256" key="5">
    <source>
        <dbReference type="ARBA" id="ARBA00023136"/>
    </source>
</evidence>
<proteinExistence type="predicted"/>
<feature type="transmembrane region" description="Helical" evidence="6">
    <location>
        <begin position="21"/>
        <end position="47"/>
    </location>
</feature>
<feature type="transmembrane region" description="Helical" evidence="6">
    <location>
        <begin position="67"/>
        <end position="86"/>
    </location>
</feature>
<evidence type="ECO:0000256" key="2">
    <source>
        <dbReference type="ARBA" id="ARBA00022475"/>
    </source>
</evidence>